<dbReference type="PANTHER" id="PTHR32182:SF0">
    <property type="entry name" value="DNA REPLICATION AND REPAIR PROTEIN RECF"/>
    <property type="match status" value="1"/>
</dbReference>
<dbReference type="EMBL" id="AP027742">
    <property type="protein sequence ID" value="BDZ75854.1"/>
    <property type="molecule type" value="Genomic_DNA"/>
</dbReference>
<dbReference type="PANTHER" id="PTHR32182">
    <property type="entry name" value="DNA REPLICATION AND REPAIR PROTEIN RECF"/>
    <property type="match status" value="1"/>
</dbReference>
<dbReference type="InterPro" id="IPR027417">
    <property type="entry name" value="P-loop_NTPase"/>
</dbReference>
<protein>
    <submittedName>
        <fullName evidence="3">ATPase</fullName>
    </submittedName>
</protein>
<evidence type="ECO:0000313" key="3">
    <source>
        <dbReference type="EMBL" id="BDZ75854.1"/>
    </source>
</evidence>
<feature type="coiled-coil region" evidence="1">
    <location>
        <begin position="616"/>
        <end position="643"/>
    </location>
</feature>
<sequence>MEKKQPFKILSKICLNNWHYIDRKILTLNEGINFFTGHSGSGKSTVIDALQIVLYANTDGRGFFNKAAADDSDRNLIEYLRGMVNISENNESEYLRNKNFSTTIVLEFTNSSTKEEECVGVVFDVETASNDINRLFFWHRGGILPNAYRGEGRVLSTHEIREYLQRNFSQENYYCGPSNERFRRQLYDVYLGGLDIEKFPRLFKRAIPFRMNIRLEDFVKEYICMEQDIEIEGMQESVLQYGRMRSRIESILGEIKWLTKIEENFESHKDKCLEEESWSYRAGRLEILQLEARLQEIKDRKETAIQETEQQKKTEESVAAKIREIQKEYEDVIVKIAQTGYEEIKGQIKETNAFLEHLEKSRTDLIKLAESMGKWKSQDRVSSQTLQDIGKFCSFKITEEELERIQNNLKEIRQEAEEEKADIGSQLRDVKQKLKLLGEEASDLKQGKKHYPLEIEEARYYIRSELQKRAGKFVHVQILADLLEVEDETWHAAVEGCLGNHKTALMVEPEYAGEAIEIYESMDKKKFCRAAVVDTKKLMENEHPVQKSSLAEEVKAKEEYAQAYINFLLGNIIKCKSINELRNYKISATPDCILYKGYRVQHINPENYTRRAYIGENSLRRRRKQLEERKEQLEKRRLPLEEDMEDIRTLLSMEYLERPAADYLHMMADISTIRKKEAEREELLARLEKMQGGNVGQLEEEKERLKEQQVLNEKNLEQIRKEIWGRESRIRQADVQYLDISSQLKEKEAAFLEDSRHAESFQRYLAEKRSSNYEYLRGLCQREVQSCQSEREERYQELVDARSEYLRQYPHRSFSVGTEDNKEYAELLDRLKCDHLEEYQKKAAQQAQAAVRHFKEDFVYKIRSAIKEAYQRQDELNRVISRLDFGKDKYRFVIGPNKGPDGVYYKMFMDDSLEINPAQLPDAMDSQMDLFTMEHEDRYGDVVNELIQIFIPPEHATPEEMEEAKRNMKKYSDYRTYLSFDMQQIVRGEKDMHIGLGKMIRKNSGGEGQNPLYVALLASFAQMYRLDEGRRGRRNPTIRLVILDEAFSKMDAEKVATCIELIRGLGFQAIISATNDKIQNYLENVDKTFVYANPDKQSISIMEFEKGEFAELTKGTS</sequence>
<reference evidence="4" key="1">
    <citation type="journal article" date="2023" name="Int. J. Syst. Evol. Microbiol.">
        <title>Claveliimonas bilis gen. nov., sp. nov., deoxycholic acid-producing bacteria isolated from human faeces, and reclassification of Sellimonas monacensis Zenner et al. 2021 as Claveliimonas monacensis comb. nov.</title>
        <authorList>
            <person name="Hisatomi A."/>
            <person name="Kastawa N.W.E.P.G."/>
            <person name="Song I."/>
            <person name="Ohkuma M."/>
            <person name="Fukiya S."/>
            <person name="Sakamoto M."/>
        </authorList>
    </citation>
    <scope>NUCLEOTIDE SEQUENCE [LARGE SCALE GENOMIC DNA]</scope>
    <source>
        <strain evidence="4">12BBH14</strain>
    </source>
</reference>
<dbReference type="SUPFAM" id="SSF52540">
    <property type="entry name" value="P-loop containing nucleoside triphosphate hydrolases"/>
    <property type="match status" value="2"/>
</dbReference>
<name>A0ABM8HGR6_9FIRM</name>
<dbReference type="InterPro" id="IPR010935">
    <property type="entry name" value="SMC_hinge"/>
</dbReference>
<dbReference type="Proteomes" id="UP001305815">
    <property type="component" value="Chromosome"/>
</dbReference>
<dbReference type="Pfam" id="PF06470">
    <property type="entry name" value="SMC_hinge"/>
    <property type="match status" value="1"/>
</dbReference>
<feature type="domain" description="SMC hinge" evidence="2">
    <location>
        <begin position="477"/>
        <end position="580"/>
    </location>
</feature>
<feature type="coiled-coil region" evidence="1">
    <location>
        <begin position="280"/>
        <end position="318"/>
    </location>
</feature>
<dbReference type="RefSeq" id="WP_316265909.1">
    <property type="nucleotide sequence ID" value="NZ_AP027742.1"/>
</dbReference>
<dbReference type="Pfam" id="PF13558">
    <property type="entry name" value="SbcC_Walker_B"/>
    <property type="match status" value="1"/>
</dbReference>
<evidence type="ECO:0000313" key="4">
    <source>
        <dbReference type="Proteomes" id="UP001305815"/>
    </source>
</evidence>
<organism evidence="3 4">
    <name type="scientific">Claveliimonas bilis</name>
    <dbReference type="NCBI Taxonomy" id="3028070"/>
    <lineage>
        <taxon>Bacteria</taxon>
        <taxon>Bacillati</taxon>
        <taxon>Bacillota</taxon>
        <taxon>Clostridia</taxon>
        <taxon>Lachnospirales</taxon>
        <taxon>Lachnospiraceae</taxon>
        <taxon>Claveliimonas</taxon>
    </lineage>
</organism>
<evidence type="ECO:0000259" key="2">
    <source>
        <dbReference type="Pfam" id="PF06470"/>
    </source>
</evidence>
<dbReference type="Gene3D" id="3.40.50.300">
    <property type="entry name" value="P-loop containing nucleotide triphosphate hydrolases"/>
    <property type="match status" value="1"/>
</dbReference>
<gene>
    <name evidence="3" type="ORF">Lac1_00370</name>
</gene>
<feature type="coiled-coil region" evidence="1">
    <location>
        <begin position="395"/>
        <end position="447"/>
    </location>
</feature>
<feature type="coiled-coil region" evidence="1">
    <location>
        <begin position="673"/>
        <end position="722"/>
    </location>
</feature>
<proteinExistence type="predicted"/>
<evidence type="ECO:0000256" key="1">
    <source>
        <dbReference type="SAM" id="Coils"/>
    </source>
</evidence>
<keyword evidence="1" id="KW-0175">Coiled coil</keyword>
<dbReference type="Pfam" id="PF13555">
    <property type="entry name" value="AAA_29"/>
    <property type="match status" value="1"/>
</dbReference>
<accession>A0ABM8HGR6</accession>
<keyword evidence="4" id="KW-1185">Reference proteome</keyword>